<evidence type="ECO:0000256" key="4">
    <source>
        <dbReference type="PROSITE-ProRule" id="PRU00335"/>
    </source>
</evidence>
<protein>
    <submittedName>
        <fullName evidence="6">TetR/AcrR family transcriptional regulator</fullName>
    </submittedName>
</protein>
<feature type="DNA-binding region" description="H-T-H motif" evidence="4">
    <location>
        <begin position="25"/>
        <end position="44"/>
    </location>
</feature>
<dbReference type="InterPro" id="IPR009057">
    <property type="entry name" value="Homeodomain-like_sf"/>
</dbReference>
<dbReference type="PANTHER" id="PTHR30055">
    <property type="entry name" value="HTH-TYPE TRANSCRIPTIONAL REGULATOR RUTR"/>
    <property type="match status" value="1"/>
</dbReference>
<evidence type="ECO:0000256" key="2">
    <source>
        <dbReference type="ARBA" id="ARBA00023125"/>
    </source>
</evidence>
<evidence type="ECO:0000259" key="5">
    <source>
        <dbReference type="PROSITE" id="PS50977"/>
    </source>
</evidence>
<comment type="caution">
    <text evidence="6">The sequence shown here is derived from an EMBL/GenBank/DDBJ whole genome shotgun (WGS) entry which is preliminary data.</text>
</comment>
<dbReference type="EMBL" id="JAAXLA010000019">
    <property type="protein sequence ID" value="NMH98186.1"/>
    <property type="molecule type" value="Genomic_DNA"/>
</dbReference>
<dbReference type="Gene3D" id="1.10.357.10">
    <property type="entry name" value="Tetracycline Repressor, domain 2"/>
    <property type="match status" value="1"/>
</dbReference>
<dbReference type="Proteomes" id="UP000820669">
    <property type="component" value="Unassembled WGS sequence"/>
</dbReference>
<dbReference type="InterPro" id="IPR001647">
    <property type="entry name" value="HTH_TetR"/>
</dbReference>
<dbReference type="SUPFAM" id="SSF46689">
    <property type="entry name" value="Homeodomain-like"/>
    <property type="match status" value="1"/>
</dbReference>
<feature type="domain" description="HTH tetR-type" evidence="5">
    <location>
        <begin position="2"/>
        <end position="62"/>
    </location>
</feature>
<gene>
    <name evidence="6" type="ORF">HF526_12805</name>
</gene>
<dbReference type="InterPro" id="IPR050109">
    <property type="entry name" value="HTH-type_TetR-like_transc_reg"/>
</dbReference>
<dbReference type="Pfam" id="PF00440">
    <property type="entry name" value="TetR_N"/>
    <property type="match status" value="1"/>
</dbReference>
<dbReference type="PRINTS" id="PR00455">
    <property type="entry name" value="HTHTETR"/>
</dbReference>
<evidence type="ECO:0000256" key="1">
    <source>
        <dbReference type="ARBA" id="ARBA00023015"/>
    </source>
</evidence>
<keyword evidence="3" id="KW-0804">Transcription</keyword>
<accession>A0ABX1S9F3</accession>
<evidence type="ECO:0000256" key="3">
    <source>
        <dbReference type="ARBA" id="ARBA00023163"/>
    </source>
</evidence>
<proteinExistence type="predicted"/>
<keyword evidence="2 4" id="KW-0238">DNA-binding</keyword>
<evidence type="ECO:0000313" key="7">
    <source>
        <dbReference type="Proteomes" id="UP000820669"/>
    </source>
</evidence>
<sequence>MAGRRDLLLEVAAELVARRGFAKTAVADVAEAAGVAKGSVYREFASKDDLLDALLRDRSLRLLARVRDAVEADPDGGRLSVLYRHALCAVLDEPLLCALYARDAGVLGTLVLGRGAGDSQEEWPREVLRTLDDAGLLRPGLDAGAVQHVLGALATGMIALARRPGAQQAARTEDTLRVLTDLVARGLEPEGPVDPDPGKRAVRALLDRFTERVAGRVPAGSR</sequence>
<dbReference type="Gene3D" id="1.10.10.60">
    <property type="entry name" value="Homeodomain-like"/>
    <property type="match status" value="1"/>
</dbReference>
<name>A0ABX1S9F3_9PSEU</name>
<reference evidence="6 7" key="1">
    <citation type="submission" date="2020-04" db="EMBL/GenBank/DDBJ databases">
        <authorList>
            <person name="Klaysubun C."/>
            <person name="Duangmal K."/>
            <person name="Lipun K."/>
        </authorList>
    </citation>
    <scope>NUCLEOTIDE SEQUENCE [LARGE SCALE GENOMIC DNA]</scope>
    <source>
        <strain evidence="6 7">K10HN5</strain>
    </source>
</reference>
<dbReference type="PROSITE" id="PS50977">
    <property type="entry name" value="HTH_TETR_2"/>
    <property type="match status" value="1"/>
</dbReference>
<evidence type="ECO:0000313" key="6">
    <source>
        <dbReference type="EMBL" id="NMH98186.1"/>
    </source>
</evidence>
<keyword evidence="7" id="KW-1185">Reference proteome</keyword>
<dbReference type="PANTHER" id="PTHR30055:SF234">
    <property type="entry name" value="HTH-TYPE TRANSCRIPTIONAL REGULATOR BETI"/>
    <property type="match status" value="1"/>
</dbReference>
<organism evidence="6 7">
    <name type="scientific">Pseudonocardia acidicola</name>
    <dbReference type="NCBI Taxonomy" id="2724939"/>
    <lineage>
        <taxon>Bacteria</taxon>
        <taxon>Bacillati</taxon>
        <taxon>Actinomycetota</taxon>
        <taxon>Actinomycetes</taxon>
        <taxon>Pseudonocardiales</taxon>
        <taxon>Pseudonocardiaceae</taxon>
        <taxon>Pseudonocardia</taxon>
    </lineage>
</organism>
<keyword evidence="1" id="KW-0805">Transcription regulation</keyword>